<dbReference type="InterPro" id="IPR011049">
    <property type="entry name" value="Serralysin-like_metalloprot_C"/>
</dbReference>
<dbReference type="PANTHER" id="PTHR11475">
    <property type="entry name" value="OXIDASE/PEROXIDASE"/>
    <property type="match status" value="1"/>
</dbReference>
<dbReference type="Gene3D" id="1.10.640.10">
    <property type="entry name" value="Haem peroxidase domain superfamily, animal type"/>
    <property type="match status" value="1"/>
</dbReference>
<keyword evidence="4" id="KW-0560">Oxidoreductase</keyword>
<proteinExistence type="predicted"/>
<protein>
    <submittedName>
        <fullName evidence="4">Peroxidase</fullName>
    </submittedName>
</protein>
<keyword evidence="5" id="KW-1185">Reference proteome</keyword>
<dbReference type="Gene3D" id="2.150.10.10">
    <property type="entry name" value="Serralysin-like metalloprotease, C-terminal"/>
    <property type="match status" value="1"/>
</dbReference>
<keyword evidence="3" id="KW-0325">Glycoprotein</keyword>
<reference evidence="4 5" key="1">
    <citation type="submission" date="2019-12" db="EMBL/GenBank/DDBJ databases">
        <title>Draft genome sequences Bradyrhizobium cajani AMBPC1010, Bradyrhizobium pachyrhizi AMBPC1040 and Bradyrhizobium yuanmingense ALSPC3051, three plant growth promoting strains isolated from nodules of Cajanus cajan L. in Dominican Republic.</title>
        <authorList>
            <person name="Flores-Felix J.D."/>
            <person name="Araujo J."/>
            <person name="Diaz-Alcantara C."/>
            <person name="Gonzalez-Andres F."/>
            <person name="Velazquez E."/>
        </authorList>
    </citation>
    <scope>NUCLEOTIDE SEQUENCE [LARGE SCALE GENOMIC DNA]</scope>
    <source>
        <strain evidence="4 5">1010</strain>
    </source>
</reference>
<comment type="subcellular location">
    <subcellularLocation>
        <location evidence="1">Secreted</location>
    </subcellularLocation>
</comment>
<gene>
    <name evidence="4" type="ORF">GPL20_16360</name>
</gene>
<sequence length="679" mass="73666">MRGPRPTWPSEFRLKQNPFDFDDGPGAFLWAGLQAPSGSHSGEFHWVIQGHQVWYGCPQPPQPTLQFRSFDGSGNNLTDLDLNAAGTAVDRIGSAHFSDGISEPLDGPNPRTISNVVVGEGDANVPNEQGVSAFMYAWGQFIDHDLTLTRSDGINDISITVPNGDPVFGDGAIMPMTRAIIDPSSGTSPDNPATPLNFSTGWLDASMVYGSNTATATSLRLPDGHMKISEGGNLPIVNGMFAAGDPRAAENFALTSLQTLFVREHNYQVDKLHKAHPTWNGDQLYDYARAIVTAEIANVTYKEFLPNLLGNDAIAPYGGYDASVDPRLSLEFNIAFRFGHSIVSAETESLAENGEVIEGTERELKDIFFAPPSDFVASGGADGQLRHLAGDPSQAMDVRIVEDLRNFLFDPPVSMDLAAINIQRERDFGVGSLNDVRESLGLARYTDIDQITSDPGTRAALKEAFSSNVDLIDLWTGGLAENHAAGALVGETFQTVIAMQFEALRDGDRFWFENQGFDARTLQQIEQTTLADIILRNTDTQHIQDDVFIAYTRHTGLKGGVESEDPDERQLVIGSNGKDTLVGGPQGDFLFAGTGKQTLTGLGGADHFVFDKGGTRATITDFQPGVDKLEFKHAENLGWNDVRISSVQGNAVVSVGDDHIELIGVRPSTIHKYDFIFDV</sequence>
<dbReference type="InterPro" id="IPR037120">
    <property type="entry name" value="Haem_peroxidase_sf_animal"/>
</dbReference>
<evidence type="ECO:0000256" key="2">
    <source>
        <dbReference type="ARBA" id="ARBA00022525"/>
    </source>
</evidence>
<accession>A0A844TDF9</accession>
<keyword evidence="4" id="KW-0575">Peroxidase</keyword>
<keyword evidence="2" id="KW-0964">Secreted</keyword>
<dbReference type="GO" id="GO:0004601">
    <property type="term" value="F:peroxidase activity"/>
    <property type="evidence" value="ECO:0007669"/>
    <property type="project" value="UniProtKB-KW"/>
</dbReference>
<dbReference type="SUPFAM" id="SSF51120">
    <property type="entry name" value="beta-Roll"/>
    <property type="match status" value="1"/>
</dbReference>
<comment type="caution">
    <text evidence="4">The sequence shown here is derived from an EMBL/GenBank/DDBJ whole genome shotgun (WGS) entry which is preliminary data.</text>
</comment>
<dbReference type="Pfam" id="PF03098">
    <property type="entry name" value="An_peroxidase"/>
    <property type="match status" value="1"/>
</dbReference>
<organism evidence="4 5">
    <name type="scientific">Bradyrhizobium cajani</name>
    <dbReference type="NCBI Taxonomy" id="1928661"/>
    <lineage>
        <taxon>Bacteria</taxon>
        <taxon>Pseudomonadati</taxon>
        <taxon>Pseudomonadota</taxon>
        <taxon>Alphaproteobacteria</taxon>
        <taxon>Hyphomicrobiales</taxon>
        <taxon>Nitrobacteraceae</taxon>
        <taxon>Bradyrhizobium</taxon>
    </lineage>
</organism>
<dbReference type="SUPFAM" id="SSF48113">
    <property type="entry name" value="Heme-dependent peroxidases"/>
    <property type="match status" value="1"/>
</dbReference>
<evidence type="ECO:0000256" key="3">
    <source>
        <dbReference type="ARBA" id="ARBA00023180"/>
    </source>
</evidence>
<dbReference type="PANTHER" id="PTHR11475:SF4">
    <property type="entry name" value="CHORION PEROXIDASE"/>
    <property type="match status" value="1"/>
</dbReference>
<dbReference type="GO" id="GO:0020037">
    <property type="term" value="F:heme binding"/>
    <property type="evidence" value="ECO:0007669"/>
    <property type="project" value="InterPro"/>
</dbReference>
<evidence type="ECO:0000256" key="1">
    <source>
        <dbReference type="ARBA" id="ARBA00004613"/>
    </source>
</evidence>
<dbReference type="PROSITE" id="PS50292">
    <property type="entry name" value="PEROXIDASE_3"/>
    <property type="match status" value="1"/>
</dbReference>
<dbReference type="InterPro" id="IPR019791">
    <property type="entry name" value="Haem_peroxidase_animal"/>
</dbReference>
<dbReference type="PRINTS" id="PR00457">
    <property type="entry name" value="ANPEROXIDASE"/>
</dbReference>
<dbReference type="OrthoDB" id="7876310at2"/>
<dbReference type="AlphaFoldDB" id="A0A844TDF9"/>
<dbReference type="Proteomes" id="UP000449969">
    <property type="component" value="Unassembled WGS sequence"/>
</dbReference>
<evidence type="ECO:0000313" key="5">
    <source>
        <dbReference type="Proteomes" id="UP000449969"/>
    </source>
</evidence>
<dbReference type="GO" id="GO:0005576">
    <property type="term" value="C:extracellular region"/>
    <property type="evidence" value="ECO:0007669"/>
    <property type="project" value="UniProtKB-SubCell"/>
</dbReference>
<name>A0A844TDF9_9BRAD</name>
<evidence type="ECO:0000313" key="4">
    <source>
        <dbReference type="EMBL" id="MVT74589.1"/>
    </source>
</evidence>
<dbReference type="GO" id="GO:0006979">
    <property type="term" value="P:response to oxidative stress"/>
    <property type="evidence" value="ECO:0007669"/>
    <property type="project" value="InterPro"/>
</dbReference>
<dbReference type="EMBL" id="WQNE01000012">
    <property type="protein sequence ID" value="MVT74589.1"/>
    <property type="molecule type" value="Genomic_DNA"/>
</dbReference>
<dbReference type="RefSeq" id="WP_157330545.1">
    <property type="nucleotide sequence ID" value="NZ_JANADL010000007.1"/>
</dbReference>
<dbReference type="InterPro" id="IPR010255">
    <property type="entry name" value="Haem_peroxidase_sf"/>
</dbReference>